<dbReference type="EMBL" id="JAMQCR010000001">
    <property type="protein sequence ID" value="MCM2531666.1"/>
    <property type="molecule type" value="Genomic_DNA"/>
</dbReference>
<protein>
    <submittedName>
        <fullName evidence="1">Uncharacterized protein</fullName>
    </submittedName>
</protein>
<organism evidence="1 2">
    <name type="scientific">Neobacillus pocheonensis</name>
    <dbReference type="NCBI Taxonomy" id="363869"/>
    <lineage>
        <taxon>Bacteria</taxon>
        <taxon>Bacillati</taxon>
        <taxon>Bacillota</taxon>
        <taxon>Bacilli</taxon>
        <taxon>Bacillales</taxon>
        <taxon>Bacillaceae</taxon>
        <taxon>Neobacillus</taxon>
    </lineage>
</organism>
<evidence type="ECO:0000313" key="1">
    <source>
        <dbReference type="EMBL" id="MCM2531666.1"/>
    </source>
</evidence>
<comment type="caution">
    <text evidence="1">The sequence shown here is derived from an EMBL/GenBank/DDBJ whole genome shotgun (WGS) entry which is preliminary data.</text>
</comment>
<reference evidence="1 2" key="1">
    <citation type="submission" date="2022-06" db="EMBL/GenBank/DDBJ databases">
        <authorList>
            <person name="Jeon C.O."/>
        </authorList>
    </citation>
    <scope>NUCLEOTIDE SEQUENCE [LARGE SCALE GENOMIC DNA]</scope>
    <source>
        <strain evidence="1 2">KCTC 13943</strain>
    </source>
</reference>
<keyword evidence="2" id="KW-1185">Reference proteome</keyword>
<dbReference type="Proteomes" id="UP001523262">
    <property type="component" value="Unassembled WGS sequence"/>
</dbReference>
<proteinExistence type="predicted"/>
<sequence>MVKVINGTLIGRGMKIPVKIINLKNGSEIIAESISKARFHVECNLNIITGAFRNSIDGTCEINGYKLIKLLGGILK</sequence>
<evidence type="ECO:0000313" key="2">
    <source>
        <dbReference type="Proteomes" id="UP001523262"/>
    </source>
</evidence>
<accession>A0ABT0W5Q4</accession>
<gene>
    <name evidence="1" type="ORF">NDK43_03665</name>
</gene>
<name>A0ABT0W5Q4_9BACI</name>